<dbReference type="InterPro" id="IPR023635">
    <property type="entry name" value="Peptide_deformylase"/>
</dbReference>
<evidence type="ECO:0000256" key="3">
    <source>
        <dbReference type="ARBA" id="ARBA00022801"/>
    </source>
</evidence>
<accession>A0A6N9NPD1</accession>
<comment type="cofactor">
    <cofactor evidence="4">
        <name>Fe(2+)</name>
        <dbReference type="ChEBI" id="CHEBI:29033"/>
    </cofactor>
    <text evidence="4">Binds 1 Fe(2+) ion.</text>
</comment>
<feature type="binding site" evidence="4">
    <location>
        <position position="98"/>
    </location>
    <ligand>
        <name>Fe cation</name>
        <dbReference type="ChEBI" id="CHEBI:24875"/>
    </ligand>
</feature>
<dbReference type="PRINTS" id="PR01576">
    <property type="entry name" value="PDEFORMYLASE"/>
</dbReference>
<dbReference type="Proteomes" id="UP000470771">
    <property type="component" value="Unassembled WGS sequence"/>
</dbReference>
<dbReference type="EC" id="3.5.1.88" evidence="4"/>
<keyword evidence="2 4" id="KW-0479">Metal-binding</keyword>
<dbReference type="GO" id="GO:0006412">
    <property type="term" value="P:translation"/>
    <property type="evidence" value="ECO:0007669"/>
    <property type="project" value="UniProtKB-UniRule"/>
</dbReference>
<keyword evidence="4" id="KW-0648">Protein biosynthesis</keyword>
<dbReference type="PIRSF" id="PIRSF004749">
    <property type="entry name" value="Pep_def"/>
    <property type="match status" value="1"/>
</dbReference>
<dbReference type="InterPro" id="IPR036821">
    <property type="entry name" value="Peptide_deformylase_sf"/>
</dbReference>
<dbReference type="GO" id="GO:0042586">
    <property type="term" value="F:peptide deformylase activity"/>
    <property type="evidence" value="ECO:0007669"/>
    <property type="project" value="UniProtKB-UniRule"/>
</dbReference>
<dbReference type="Pfam" id="PF01327">
    <property type="entry name" value="Pep_deformylase"/>
    <property type="match status" value="1"/>
</dbReference>
<dbReference type="NCBIfam" id="NF001159">
    <property type="entry name" value="PRK00150.1-3"/>
    <property type="match status" value="1"/>
</dbReference>
<keyword evidence="4" id="KW-0408">Iron</keyword>
<dbReference type="NCBIfam" id="TIGR00079">
    <property type="entry name" value="pept_deformyl"/>
    <property type="match status" value="1"/>
</dbReference>
<name>A0A6N9NPD1_9FLAO</name>
<comment type="catalytic activity">
    <reaction evidence="4">
        <text>N-terminal N-formyl-L-methionyl-[peptide] + H2O = N-terminal L-methionyl-[peptide] + formate</text>
        <dbReference type="Rhea" id="RHEA:24420"/>
        <dbReference type="Rhea" id="RHEA-COMP:10639"/>
        <dbReference type="Rhea" id="RHEA-COMP:10640"/>
        <dbReference type="ChEBI" id="CHEBI:15377"/>
        <dbReference type="ChEBI" id="CHEBI:15740"/>
        <dbReference type="ChEBI" id="CHEBI:49298"/>
        <dbReference type="ChEBI" id="CHEBI:64731"/>
        <dbReference type="EC" id="3.5.1.88"/>
    </reaction>
</comment>
<dbReference type="GO" id="GO:0046872">
    <property type="term" value="F:metal ion binding"/>
    <property type="evidence" value="ECO:0007669"/>
    <property type="project" value="UniProtKB-KW"/>
</dbReference>
<evidence type="ECO:0000313" key="5">
    <source>
        <dbReference type="EMBL" id="NBG66977.1"/>
    </source>
</evidence>
<dbReference type="Gene3D" id="3.90.45.10">
    <property type="entry name" value="Peptide deformylase"/>
    <property type="match status" value="1"/>
</dbReference>
<keyword evidence="3 4" id="KW-0378">Hydrolase</keyword>
<reference evidence="5 6" key="1">
    <citation type="submission" date="2019-12" db="EMBL/GenBank/DDBJ databases">
        <authorList>
            <person name="Zhao J."/>
        </authorList>
    </citation>
    <scope>NUCLEOTIDE SEQUENCE [LARGE SCALE GENOMIC DNA]</scope>
    <source>
        <strain evidence="5 6">S-15</strain>
    </source>
</reference>
<dbReference type="PANTHER" id="PTHR10458">
    <property type="entry name" value="PEPTIDE DEFORMYLASE"/>
    <property type="match status" value="1"/>
</dbReference>
<gene>
    <name evidence="4" type="primary">def</name>
    <name evidence="5" type="ORF">GQN54_12685</name>
</gene>
<dbReference type="HAMAP" id="MF_00163">
    <property type="entry name" value="Pep_deformylase"/>
    <property type="match status" value="1"/>
</dbReference>
<comment type="similarity">
    <text evidence="1 4">Belongs to the polypeptide deformylase family.</text>
</comment>
<dbReference type="SUPFAM" id="SSF56420">
    <property type="entry name" value="Peptide deformylase"/>
    <property type="match status" value="1"/>
</dbReference>
<proteinExistence type="inferred from homology"/>
<comment type="function">
    <text evidence="4">Removes the formyl group from the N-terminal Met of newly synthesized proteins. Requires at least a dipeptide for an efficient rate of reaction. N-terminal L-methionine is a prerequisite for activity but the enzyme has broad specificity at other positions.</text>
</comment>
<dbReference type="EMBL" id="WWNE01000012">
    <property type="protein sequence ID" value="NBG66977.1"/>
    <property type="molecule type" value="Genomic_DNA"/>
</dbReference>
<dbReference type="CDD" id="cd00487">
    <property type="entry name" value="Pep_deformylase"/>
    <property type="match status" value="1"/>
</dbReference>
<feature type="active site" evidence="4">
    <location>
        <position position="141"/>
    </location>
</feature>
<dbReference type="PANTHER" id="PTHR10458:SF22">
    <property type="entry name" value="PEPTIDE DEFORMYLASE"/>
    <property type="match status" value="1"/>
</dbReference>
<evidence type="ECO:0000256" key="1">
    <source>
        <dbReference type="ARBA" id="ARBA00010759"/>
    </source>
</evidence>
<dbReference type="RefSeq" id="WP_160633928.1">
    <property type="nucleotide sequence ID" value="NZ_WWNE01000012.1"/>
</dbReference>
<organism evidence="5 6">
    <name type="scientific">Acidiluteibacter ferrifornacis</name>
    <dbReference type="NCBI Taxonomy" id="2692424"/>
    <lineage>
        <taxon>Bacteria</taxon>
        <taxon>Pseudomonadati</taxon>
        <taxon>Bacteroidota</taxon>
        <taxon>Flavobacteriia</taxon>
        <taxon>Flavobacteriales</taxon>
        <taxon>Cryomorphaceae</taxon>
        <taxon>Acidiluteibacter</taxon>
    </lineage>
</organism>
<feature type="binding site" evidence="4">
    <location>
        <position position="140"/>
    </location>
    <ligand>
        <name>Fe cation</name>
        <dbReference type="ChEBI" id="CHEBI:24875"/>
    </ligand>
</feature>
<sequence>MILPIVAYGDPVLKKEAEDIEKDSPELQQLIDNMIETMHNSEGVGLAAPQIGKSIRLFVVDASPFEEDEPTLSNFKKVFINPIILEEEGKEWDFNEGCLSIPGIREDVSRKPKITIEYYDREWNLKEEQYDGIAARIIQHEYDHIEGVLFTDHLTGLKRTLLKTKLNNISKGNVKVNYRMKFPKK</sequence>
<comment type="caution">
    <text evidence="5">The sequence shown here is derived from an EMBL/GenBank/DDBJ whole genome shotgun (WGS) entry which is preliminary data.</text>
</comment>
<keyword evidence="6" id="KW-1185">Reference proteome</keyword>
<evidence type="ECO:0000313" key="6">
    <source>
        <dbReference type="Proteomes" id="UP000470771"/>
    </source>
</evidence>
<feature type="binding site" evidence="4">
    <location>
        <position position="144"/>
    </location>
    <ligand>
        <name>Fe cation</name>
        <dbReference type="ChEBI" id="CHEBI:24875"/>
    </ligand>
</feature>
<evidence type="ECO:0000256" key="2">
    <source>
        <dbReference type="ARBA" id="ARBA00022723"/>
    </source>
</evidence>
<dbReference type="AlphaFoldDB" id="A0A6N9NPD1"/>
<protein>
    <recommendedName>
        <fullName evidence="4">Peptide deformylase</fullName>
        <shortName evidence="4">PDF</shortName>
        <ecNumber evidence="4">3.5.1.88</ecNumber>
    </recommendedName>
    <alternativeName>
        <fullName evidence="4">Polypeptide deformylase</fullName>
    </alternativeName>
</protein>
<evidence type="ECO:0000256" key="4">
    <source>
        <dbReference type="HAMAP-Rule" id="MF_00163"/>
    </source>
</evidence>